<evidence type="ECO:0000313" key="12">
    <source>
        <dbReference type="EMBL" id="GMN69512.1"/>
    </source>
</evidence>
<evidence type="ECO:0000256" key="7">
    <source>
        <dbReference type="ARBA" id="ARBA00023136"/>
    </source>
</evidence>
<keyword evidence="5" id="KW-0677">Repeat</keyword>
<dbReference type="PANTHER" id="PTHR48063:SF101">
    <property type="entry name" value="LRR RECEPTOR-LIKE SERINE_THREONINE-PROTEIN KINASE FLS2"/>
    <property type="match status" value="1"/>
</dbReference>
<keyword evidence="3" id="KW-0812">Transmembrane</keyword>
<dbReference type="GO" id="GO:0016020">
    <property type="term" value="C:membrane"/>
    <property type="evidence" value="ECO:0007669"/>
    <property type="project" value="UniProtKB-SubCell"/>
</dbReference>
<dbReference type="EMBL" id="BTGU01000864">
    <property type="protein sequence ID" value="GMN69512.1"/>
    <property type="molecule type" value="Genomic_DNA"/>
</dbReference>
<keyword evidence="13" id="KW-1185">Reference proteome</keyword>
<dbReference type="SUPFAM" id="SSF52058">
    <property type="entry name" value="L domain-like"/>
    <property type="match status" value="1"/>
</dbReference>
<evidence type="ECO:0000256" key="4">
    <source>
        <dbReference type="ARBA" id="ARBA00022729"/>
    </source>
</evidence>
<dbReference type="PANTHER" id="PTHR48063">
    <property type="entry name" value="LRR RECEPTOR-LIKE KINASE"/>
    <property type="match status" value="1"/>
</dbReference>
<keyword evidence="2" id="KW-0433">Leucine-rich repeat</keyword>
<dbReference type="InterPro" id="IPR013210">
    <property type="entry name" value="LRR_N_plant-typ"/>
</dbReference>
<keyword evidence="6" id="KW-1133">Transmembrane helix</keyword>
<evidence type="ECO:0000256" key="3">
    <source>
        <dbReference type="ARBA" id="ARBA00022692"/>
    </source>
</evidence>
<dbReference type="InterPro" id="IPR046956">
    <property type="entry name" value="RLP23-like"/>
</dbReference>
<evidence type="ECO:0000256" key="6">
    <source>
        <dbReference type="ARBA" id="ARBA00022989"/>
    </source>
</evidence>
<evidence type="ECO:0000256" key="5">
    <source>
        <dbReference type="ARBA" id="ARBA00022737"/>
    </source>
</evidence>
<dbReference type="Pfam" id="PF08263">
    <property type="entry name" value="LRRNT_2"/>
    <property type="match status" value="1"/>
</dbReference>
<evidence type="ECO:0000313" key="13">
    <source>
        <dbReference type="Proteomes" id="UP001187192"/>
    </source>
</evidence>
<organism evidence="12 13">
    <name type="scientific">Ficus carica</name>
    <name type="common">Common fig</name>
    <dbReference type="NCBI Taxonomy" id="3494"/>
    <lineage>
        <taxon>Eukaryota</taxon>
        <taxon>Viridiplantae</taxon>
        <taxon>Streptophyta</taxon>
        <taxon>Embryophyta</taxon>
        <taxon>Tracheophyta</taxon>
        <taxon>Spermatophyta</taxon>
        <taxon>Magnoliopsida</taxon>
        <taxon>eudicotyledons</taxon>
        <taxon>Gunneridae</taxon>
        <taxon>Pentapetalae</taxon>
        <taxon>rosids</taxon>
        <taxon>fabids</taxon>
        <taxon>Rosales</taxon>
        <taxon>Moraceae</taxon>
        <taxon>Ficeae</taxon>
        <taxon>Ficus</taxon>
    </lineage>
</organism>
<proteinExistence type="predicted"/>
<sequence>MSTSLPLQMILMLLLLFYFKGASGSSNAAGDSKIRCLEVERQALLNIKDSLHEIQEGFLSSWGNEEEKRDCCEWYGVQCANNSGHVTVLDLAPSTSPIYNEYYNLRRFLHGTISPSLRELKHLTYLDLSLIDF</sequence>
<dbReference type="InterPro" id="IPR032675">
    <property type="entry name" value="LRR_dom_sf"/>
</dbReference>
<keyword evidence="8" id="KW-0675">Receptor</keyword>
<comment type="subcellular location">
    <subcellularLocation>
        <location evidence="1">Membrane</location>
        <topology evidence="1">Single-pass type I membrane protein</topology>
    </subcellularLocation>
</comment>
<reference evidence="12" key="1">
    <citation type="submission" date="2023-07" db="EMBL/GenBank/DDBJ databases">
        <title>draft genome sequence of fig (Ficus carica).</title>
        <authorList>
            <person name="Takahashi T."/>
            <person name="Nishimura K."/>
        </authorList>
    </citation>
    <scope>NUCLEOTIDE SEQUENCE</scope>
</reference>
<evidence type="ECO:0000256" key="1">
    <source>
        <dbReference type="ARBA" id="ARBA00004479"/>
    </source>
</evidence>
<dbReference type="Proteomes" id="UP001187192">
    <property type="component" value="Unassembled WGS sequence"/>
</dbReference>
<evidence type="ECO:0000256" key="9">
    <source>
        <dbReference type="ARBA" id="ARBA00023180"/>
    </source>
</evidence>
<evidence type="ECO:0000256" key="10">
    <source>
        <dbReference type="SAM" id="SignalP"/>
    </source>
</evidence>
<evidence type="ECO:0000256" key="2">
    <source>
        <dbReference type="ARBA" id="ARBA00022614"/>
    </source>
</evidence>
<keyword evidence="9" id="KW-0325">Glycoprotein</keyword>
<feature type="signal peptide" evidence="10">
    <location>
        <begin position="1"/>
        <end position="24"/>
    </location>
</feature>
<dbReference type="Gene3D" id="3.80.10.10">
    <property type="entry name" value="Ribonuclease Inhibitor"/>
    <property type="match status" value="1"/>
</dbReference>
<feature type="chain" id="PRO_5041643389" description="Leucine-rich repeat-containing N-terminal plant-type domain-containing protein" evidence="10">
    <location>
        <begin position="25"/>
        <end position="133"/>
    </location>
</feature>
<dbReference type="AlphaFoldDB" id="A0AA88E7H8"/>
<accession>A0AA88E7H8</accession>
<feature type="non-terminal residue" evidence="12">
    <location>
        <position position="133"/>
    </location>
</feature>
<evidence type="ECO:0000256" key="8">
    <source>
        <dbReference type="ARBA" id="ARBA00023170"/>
    </source>
</evidence>
<protein>
    <recommendedName>
        <fullName evidence="11">Leucine-rich repeat-containing N-terminal plant-type domain-containing protein</fullName>
    </recommendedName>
</protein>
<feature type="domain" description="Leucine-rich repeat-containing N-terminal plant-type" evidence="11">
    <location>
        <begin position="40"/>
        <end position="79"/>
    </location>
</feature>
<name>A0AA88E7H8_FICCA</name>
<keyword evidence="4 10" id="KW-0732">Signal</keyword>
<comment type="caution">
    <text evidence="12">The sequence shown here is derived from an EMBL/GenBank/DDBJ whole genome shotgun (WGS) entry which is preliminary data.</text>
</comment>
<keyword evidence="7" id="KW-0472">Membrane</keyword>
<evidence type="ECO:0000259" key="11">
    <source>
        <dbReference type="Pfam" id="PF08263"/>
    </source>
</evidence>
<gene>
    <name evidence="12" type="ORF">TIFTF001_038557</name>
</gene>